<gene>
    <name evidence="7" type="ORF">IL334_001068</name>
</gene>
<dbReference type="InterPro" id="IPR006148">
    <property type="entry name" value="Glc/Gal-6P_isomerase"/>
</dbReference>
<feature type="compositionally biased region" description="Basic and acidic residues" evidence="5">
    <location>
        <begin position="264"/>
        <end position="273"/>
    </location>
</feature>
<evidence type="ECO:0000313" key="7">
    <source>
        <dbReference type="EMBL" id="WRT64139.1"/>
    </source>
</evidence>
<comment type="similarity">
    <text evidence="2 4">Belongs to the glucosamine/galactosamine-6-phosphate isomerase family.</text>
</comment>
<dbReference type="PANTHER" id="PTHR11280">
    <property type="entry name" value="GLUCOSAMINE-6-PHOSPHATE ISOMERASE"/>
    <property type="match status" value="1"/>
</dbReference>
<dbReference type="InterPro" id="IPR004547">
    <property type="entry name" value="Glucosamine6P_isomerase"/>
</dbReference>
<evidence type="ECO:0000256" key="5">
    <source>
        <dbReference type="SAM" id="MobiDB-lite"/>
    </source>
</evidence>
<feature type="compositionally biased region" description="Polar residues" evidence="5">
    <location>
        <begin position="253"/>
        <end position="263"/>
    </location>
</feature>
<dbReference type="GeneID" id="87953199"/>
<dbReference type="PROSITE" id="PS01161">
    <property type="entry name" value="GLC_GALNAC_ISOMERASE"/>
    <property type="match status" value="1"/>
</dbReference>
<sequence length="383" mass="42352">MYLSDHDGAEQAALALTNHIISRINAFKPTQMKKFVLCLPTGSTPLPVYEELVRRFKLGDVSFEHVITFNLDEYVGLKPCHKQSYAYFMEENLDIPSSQTHLLPSSPIDPHKTHQDSCAAYESLITSLGGIHLLFLGIGENGHVAFNEPASSMSSRTRMVKLDQGTREINARFFGKEQVPTHALTMGIANILEAQEIIVLATGERKSNALKEALEGGINHLCPASVLQMHEKVSIYTDNTAIKGLKESTINYLKSQDPSSSTPRLKDTTDKNKRPFQGRGLLRGTSFSWVSSPSTPIEEDKPLFWSRPPSPSKSLAVDVKVEMIVGQGIHSPLNSPHDDQQQVKIPDKEQKTGIKPQTLLAKDVNSLDQEETQKEADDQGPSV</sequence>
<feature type="region of interest" description="Disordered" evidence="5">
    <location>
        <begin position="253"/>
        <end position="312"/>
    </location>
</feature>
<dbReference type="NCBIfam" id="TIGR00502">
    <property type="entry name" value="nagB"/>
    <property type="match status" value="1"/>
</dbReference>
<feature type="compositionally biased region" description="Basic and acidic residues" evidence="5">
    <location>
        <begin position="336"/>
        <end position="352"/>
    </location>
</feature>
<reference evidence="7 8" key="1">
    <citation type="submission" date="2024-01" db="EMBL/GenBank/DDBJ databases">
        <title>Comparative genomics of Cryptococcus and Kwoniella reveals pathogenesis evolution and contrasting modes of karyotype evolution via chromosome fusion or intercentromeric recombination.</title>
        <authorList>
            <person name="Coelho M.A."/>
            <person name="David-Palma M."/>
            <person name="Shea T."/>
            <person name="Bowers K."/>
            <person name="McGinley-Smith S."/>
            <person name="Mohammad A.W."/>
            <person name="Gnirke A."/>
            <person name="Yurkov A.M."/>
            <person name="Nowrousian M."/>
            <person name="Sun S."/>
            <person name="Cuomo C.A."/>
            <person name="Heitman J."/>
        </authorList>
    </citation>
    <scope>NUCLEOTIDE SEQUENCE [LARGE SCALE GENOMIC DNA]</scope>
    <source>
        <strain evidence="7">CBS 11374</strain>
    </source>
</reference>
<dbReference type="CDD" id="cd01399">
    <property type="entry name" value="GlcN6P_deaminase"/>
    <property type="match status" value="1"/>
</dbReference>
<evidence type="ECO:0000256" key="1">
    <source>
        <dbReference type="ARBA" id="ARBA00000644"/>
    </source>
</evidence>
<dbReference type="PANTHER" id="PTHR11280:SF5">
    <property type="entry name" value="GLUCOSAMINE-6-PHOSPHATE ISOMERASE"/>
    <property type="match status" value="1"/>
</dbReference>
<keyword evidence="8" id="KW-1185">Reference proteome</keyword>
<evidence type="ECO:0000256" key="2">
    <source>
        <dbReference type="ARBA" id="ARBA00005526"/>
    </source>
</evidence>
<comment type="catalytic activity">
    <reaction evidence="1 4">
        <text>alpha-D-glucosamine 6-phosphate + H2O = beta-D-fructose 6-phosphate + NH4(+)</text>
        <dbReference type="Rhea" id="RHEA:12172"/>
        <dbReference type="ChEBI" id="CHEBI:15377"/>
        <dbReference type="ChEBI" id="CHEBI:28938"/>
        <dbReference type="ChEBI" id="CHEBI:57634"/>
        <dbReference type="ChEBI" id="CHEBI:75989"/>
        <dbReference type="EC" id="3.5.99.6"/>
    </reaction>
</comment>
<protein>
    <recommendedName>
        <fullName evidence="4">Glucosamine-6-phosphate isomerase</fullName>
        <ecNumber evidence="4">3.5.99.6</ecNumber>
    </recommendedName>
    <alternativeName>
        <fullName evidence="4">Glucosamine-6-phosphate isomerase</fullName>
    </alternativeName>
</protein>
<dbReference type="InterPro" id="IPR037171">
    <property type="entry name" value="NagB/RpiA_transferase-like"/>
</dbReference>
<feature type="region of interest" description="Disordered" evidence="5">
    <location>
        <begin position="329"/>
        <end position="383"/>
    </location>
</feature>
<dbReference type="InterPro" id="IPR018321">
    <property type="entry name" value="Glucosamine6P_isomerase_CS"/>
</dbReference>
<evidence type="ECO:0000256" key="4">
    <source>
        <dbReference type="RuleBase" id="RU361197"/>
    </source>
</evidence>
<organism evidence="7 8">
    <name type="scientific">Kwoniella shivajii</name>
    <dbReference type="NCBI Taxonomy" id="564305"/>
    <lineage>
        <taxon>Eukaryota</taxon>
        <taxon>Fungi</taxon>
        <taxon>Dikarya</taxon>
        <taxon>Basidiomycota</taxon>
        <taxon>Agaricomycotina</taxon>
        <taxon>Tremellomycetes</taxon>
        <taxon>Tremellales</taxon>
        <taxon>Cryptococcaceae</taxon>
        <taxon>Kwoniella</taxon>
    </lineage>
</organism>
<feature type="compositionally biased region" description="Polar residues" evidence="5">
    <location>
        <begin position="285"/>
        <end position="295"/>
    </location>
</feature>
<dbReference type="Gene3D" id="3.40.50.1360">
    <property type="match status" value="1"/>
</dbReference>
<evidence type="ECO:0000313" key="8">
    <source>
        <dbReference type="Proteomes" id="UP001329825"/>
    </source>
</evidence>
<keyword evidence="3 4" id="KW-0378">Hydrolase</keyword>
<proteinExistence type="inferred from homology"/>
<dbReference type="Pfam" id="PF01182">
    <property type="entry name" value="Glucosamine_iso"/>
    <property type="match status" value="1"/>
</dbReference>
<dbReference type="EC" id="3.5.99.6" evidence="4"/>
<keyword evidence="4" id="KW-0119">Carbohydrate metabolism</keyword>
<dbReference type="Proteomes" id="UP001329825">
    <property type="component" value="Chromosome 1"/>
</dbReference>
<evidence type="ECO:0000259" key="6">
    <source>
        <dbReference type="Pfam" id="PF01182"/>
    </source>
</evidence>
<evidence type="ECO:0000256" key="3">
    <source>
        <dbReference type="ARBA" id="ARBA00022801"/>
    </source>
</evidence>
<name>A0ABZ1CRZ9_9TREE</name>
<feature type="domain" description="Glucosamine/galactosamine-6-phosphate isomerase" evidence="6">
    <location>
        <begin position="9"/>
        <end position="231"/>
    </location>
</feature>
<accession>A0ABZ1CRZ9</accession>
<dbReference type="SUPFAM" id="SSF100950">
    <property type="entry name" value="NagB/RpiA/CoA transferase-like"/>
    <property type="match status" value="1"/>
</dbReference>
<dbReference type="EMBL" id="CP141881">
    <property type="protein sequence ID" value="WRT64139.1"/>
    <property type="molecule type" value="Genomic_DNA"/>
</dbReference>
<dbReference type="RefSeq" id="XP_062788879.1">
    <property type="nucleotide sequence ID" value="XM_062932828.1"/>
</dbReference>